<sequence length="651" mass="74884">MSPPIESPWGSPKMPPKTRWDDPANLVKAGPSNISFTLKRKRKRGRPHEPVDLGESPETSAPPVKHFRPSPPLSKQQRANQEAIYISDDEPEQTRATNITPAQPFHSEPTVHSVENPPVSRGTEGWDRGRRDSGDHGRRELSRTRHPEHKPDRFGSRNEEQTSAAHHREERYEDRSSQYQSDRSRPSDEDRRSRRDSNWDRRSSHNTEPEDFRPSRDCFDNRSRAASRTRHDSIESRHDTPEDRGRDRDWYKNSYRPDREASPNRPDRRGRSQNRGLPQAVDRHDPRAFSDGSGSPVNGRSNGRSQSRGPLLENRYGRRGEDVMSDRMSRAGSVAASVTGSVAMSHVGSVTAQRPEEVAPDGWEGPFRSKLKDGDENLGRLKVWNLRGRHAEIKLMAELELDDDPAFDTDRIVRLYENVRQQAEYYLVQPQNLSGWEYIQKAFVKDHLLRVKMNVQNIDLAFLAPAEIVSNQPPNIHLPPESLILVILLENAVHEGGDFTFRNRKDLEAERERRKRSAFLAAEPLPPLPEIFMCHRFEDTIAYHSMEQMSCFNHYDLYDRGKISDRHELYWFQVMPWGLKFRKLVLPEERVMFGWGGERLVEWGATRPPVLPPPHGRQGVHAATHSSSAPRDPRIKPRDGAHHALPSEKHH</sequence>
<accession>A0AAD5S1F5</accession>
<feature type="region of interest" description="Disordered" evidence="1">
    <location>
        <begin position="606"/>
        <end position="651"/>
    </location>
</feature>
<organism evidence="2 3">
    <name type="scientific">Rhizophlyctis rosea</name>
    <dbReference type="NCBI Taxonomy" id="64517"/>
    <lineage>
        <taxon>Eukaryota</taxon>
        <taxon>Fungi</taxon>
        <taxon>Fungi incertae sedis</taxon>
        <taxon>Chytridiomycota</taxon>
        <taxon>Chytridiomycota incertae sedis</taxon>
        <taxon>Chytridiomycetes</taxon>
        <taxon>Rhizophlyctidales</taxon>
        <taxon>Rhizophlyctidaceae</taxon>
        <taxon>Rhizophlyctis</taxon>
    </lineage>
</organism>
<reference evidence="2" key="1">
    <citation type="submission" date="2020-05" db="EMBL/GenBank/DDBJ databases">
        <title>Phylogenomic resolution of chytrid fungi.</title>
        <authorList>
            <person name="Stajich J.E."/>
            <person name="Amses K."/>
            <person name="Simmons R."/>
            <person name="Seto K."/>
            <person name="Myers J."/>
            <person name="Bonds A."/>
            <person name="Quandt C.A."/>
            <person name="Barry K."/>
            <person name="Liu P."/>
            <person name="Grigoriev I."/>
            <person name="Longcore J.E."/>
            <person name="James T.Y."/>
        </authorList>
    </citation>
    <scope>NUCLEOTIDE SEQUENCE</scope>
    <source>
        <strain evidence="2">JEL0318</strain>
    </source>
</reference>
<dbReference type="AlphaFoldDB" id="A0AAD5S1F5"/>
<feature type="region of interest" description="Disordered" evidence="1">
    <location>
        <begin position="1"/>
        <end position="327"/>
    </location>
</feature>
<feature type="compositionally biased region" description="Basic and acidic residues" evidence="1">
    <location>
        <begin position="631"/>
        <end position="651"/>
    </location>
</feature>
<keyword evidence="3" id="KW-1185">Reference proteome</keyword>
<proteinExistence type="predicted"/>
<protein>
    <submittedName>
        <fullName evidence="2">Uncharacterized protein</fullName>
    </submittedName>
</protein>
<evidence type="ECO:0000313" key="2">
    <source>
        <dbReference type="EMBL" id="KAJ3034372.1"/>
    </source>
</evidence>
<gene>
    <name evidence="2" type="ORF">HK097_004527</name>
</gene>
<feature type="compositionally biased region" description="Basic and acidic residues" evidence="1">
    <location>
        <begin position="315"/>
        <end position="327"/>
    </location>
</feature>
<dbReference type="Proteomes" id="UP001212841">
    <property type="component" value="Unassembled WGS sequence"/>
</dbReference>
<name>A0AAD5S1F5_9FUNG</name>
<dbReference type="EMBL" id="JADGJD010002169">
    <property type="protein sequence ID" value="KAJ3034372.1"/>
    <property type="molecule type" value="Genomic_DNA"/>
</dbReference>
<comment type="caution">
    <text evidence="2">The sequence shown here is derived from an EMBL/GenBank/DDBJ whole genome shotgun (WGS) entry which is preliminary data.</text>
</comment>
<evidence type="ECO:0000256" key="1">
    <source>
        <dbReference type="SAM" id="MobiDB-lite"/>
    </source>
</evidence>
<feature type="compositionally biased region" description="Basic and acidic residues" evidence="1">
    <location>
        <begin position="124"/>
        <end position="270"/>
    </location>
</feature>
<evidence type="ECO:0000313" key="3">
    <source>
        <dbReference type="Proteomes" id="UP001212841"/>
    </source>
</evidence>
<feature type="compositionally biased region" description="Polar residues" evidence="1">
    <location>
        <begin position="292"/>
        <end position="308"/>
    </location>
</feature>